<evidence type="ECO:0000256" key="5">
    <source>
        <dbReference type="ARBA" id="ARBA00022801"/>
    </source>
</evidence>
<evidence type="ECO:0000256" key="3">
    <source>
        <dbReference type="ARBA" id="ARBA00022722"/>
    </source>
</evidence>
<evidence type="ECO:0000313" key="7">
    <source>
        <dbReference type="EMBL" id="CAK9871306.1"/>
    </source>
</evidence>
<evidence type="ECO:0000256" key="4">
    <source>
        <dbReference type="ARBA" id="ARBA00022759"/>
    </source>
</evidence>
<reference evidence="7 8" key="1">
    <citation type="submission" date="2024-03" db="EMBL/GenBank/DDBJ databases">
        <authorList>
            <consortium name="ELIXIR-Norway"/>
            <consortium name="Elixir Norway"/>
        </authorList>
    </citation>
    <scope>NUCLEOTIDE SEQUENCE [LARGE SCALE GENOMIC DNA]</scope>
</reference>
<dbReference type="CDD" id="cd06559">
    <property type="entry name" value="Endonuclease_V"/>
    <property type="match status" value="1"/>
</dbReference>
<protein>
    <recommendedName>
        <fullName evidence="9">Endonuclease V</fullName>
    </recommendedName>
</protein>
<accession>A0ABP1B7Z7</accession>
<comment type="subcellular location">
    <subcellularLocation>
        <location evidence="1">Cytoplasm</location>
    </subcellularLocation>
</comment>
<dbReference type="Gene3D" id="3.30.2170.10">
    <property type="entry name" value="archaeoglobus fulgidus dsm 4304 superfamily"/>
    <property type="match status" value="1"/>
</dbReference>
<dbReference type="EMBL" id="OZ023703">
    <property type="protein sequence ID" value="CAK9871306.1"/>
    <property type="molecule type" value="Genomic_DNA"/>
</dbReference>
<feature type="region of interest" description="Disordered" evidence="6">
    <location>
        <begin position="1"/>
        <end position="21"/>
    </location>
</feature>
<evidence type="ECO:0000256" key="2">
    <source>
        <dbReference type="ARBA" id="ARBA00022490"/>
    </source>
</evidence>
<gene>
    <name evidence="7" type="ORF">CSSPJE1EN2_LOCUS13974</name>
</gene>
<dbReference type="HAMAP" id="MF_00801">
    <property type="entry name" value="Endonuclease_5"/>
    <property type="match status" value="1"/>
</dbReference>
<dbReference type="Pfam" id="PF04493">
    <property type="entry name" value="Endonuclease_5"/>
    <property type="match status" value="1"/>
</dbReference>
<dbReference type="PANTHER" id="PTHR28511:SF1">
    <property type="entry name" value="ENDONUCLEASE V"/>
    <property type="match status" value="1"/>
</dbReference>
<dbReference type="Proteomes" id="UP001497522">
    <property type="component" value="Chromosome 2"/>
</dbReference>
<proteinExistence type="inferred from homology"/>
<organism evidence="7 8">
    <name type="scientific">Sphagnum jensenii</name>
    <dbReference type="NCBI Taxonomy" id="128206"/>
    <lineage>
        <taxon>Eukaryota</taxon>
        <taxon>Viridiplantae</taxon>
        <taxon>Streptophyta</taxon>
        <taxon>Embryophyta</taxon>
        <taxon>Bryophyta</taxon>
        <taxon>Sphagnophytina</taxon>
        <taxon>Sphagnopsida</taxon>
        <taxon>Sphagnales</taxon>
        <taxon>Sphagnaceae</taxon>
        <taxon>Sphagnum</taxon>
    </lineage>
</organism>
<evidence type="ECO:0000256" key="1">
    <source>
        <dbReference type="ARBA" id="ARBA00004496"/>
    </source>
</evidence>
<evidence type="ECO:0008006" key="9">
    <source>
        <dbReference type="Google" id="ProtNLM"/>
    </source>
</evidence>
<keyword evidence="5" id="KW-0378">Hydrolase</keyword>
<keyword evidence="3" id="KW-0540">Nuclease</keyword>
<name>A0ABP1B7Z7_9BRYO</name>
<evidence type="ECO:0000256" key="6">
    <source>
        <dbReference type="SAM" id="MobiDB-lite"/>
    </source>
</evidence>
<evidence type="ECO:0000313" key="8">
    <source>
        <dbReference type="Proteomes" id="UP001497522"/>
    </source>
</evidence>
<sequence length="277" mass="30374">MAESSEIGGSMHVEEDGSSAQKEEWIKEQELLKRRLVLTDDFSWKLITTSSNDEDSVAVNSSGILDQSKLRYVGGVDLSFSKLDESIACAALVVMDLEIMQVVYEDFDTVKLTMPYIAGFLAFRETPVLLGLLQKMALKEPALYPQLLMVDGNGILHPRGFGLASHLGVLADIPTIGVGKNLHHVDGLTNLEVRNVVAKSNLQAGDVVPLIGITGQVWGAALHSHEGCQKPIFISIGHRISLDTAVAVVRCCCLHRVPEPVRQADLRSRDRLRLRIQ</sequence>
<keyword evidence="8" id="KW-1185">Reference proteome</keyword>
<keyword evidence="4" id="KW-0255">Endonuclease</keyword>
<dbReference type="PANTHER" id="PTHR28511">
    <property type="entry name" value="ENDONUCLEASE V"/>
    <property type="match status" value="1"/>
</dbReference>
<keyword evidence="2" id="KW-0963">Cytoplasm</keyword>
<dbReference type="InterPro" id="IPR007581">
    <property type="entry name" value="Endonuclease-V"/>
</dbReference>